<dbReference type="AlphaFoldDB" id="A0A917F6I4"/>
<reference evidence="12" key="2">
    <citation type="submission" date="2020-09" db="EMBL/GenBank/DDBJ databases">
        <authorList>
            <person name="Sun Q."/>
            <person name="Zhou Y."/>
        </authorList>
    </citation>
    <scope>NUCLEOTIDE SEQUENCE</scope>
    <source>
        <strain evidence="12">CGMCC 1.15254</strain>
    </source>
</reference>
<dbReference type="Proteomes" id="UP000632498">
    <property type="component" value="Unassembled WGS sequence"/>
</dbReference>
<protein>
    <recommendedName>
        <fullName evidence="8">Acetyltransferase component of pyruvate dehydrogenase complex</fullName>
        <ecNumber evidence="8">2.3.1.12</ecNumber>
    </recommendedName>
</protein>
<comment type="similarity">
    <text evidence="1 8">Belongs to the 2-oxoacid dehydrogenase family.</text>
</comment>
<accession>A0A917F6I4</accession>
<dbReference type="Gene3D" id="3.30.559.10">
    <property type="entry name" value="Chloramphenicol acetyltransferase-like domain"/>
    <property type="match status" value="1"/>
</dbReference>
<evidence type="ECO:0000256" key="2">
    <source>
        <dbReference type="ARBA" id="ARBA00011484"/>
    </source>
</evidence>
<dbReference type="InterPro" id="IPR000089">
    <property type="entry name" value="Biotin_lipoyl"/>
</dbReference>
<evidence type="ECO:0000256" key="5">
    <source>
        <dbReference type="ARBA" id="ARBA00023315"/>
    </source>
</evidence>
<evidence type="ECO:0000256" key="4">
    <source>
        <dbReference type="ARBA" id="ARBA00022823"/>
    </source>
</evidence>
<keyword evidence="13" id="KW-1185">Reference proteome</keyword>
<comment type="caution">
    <text evidence="12">The sequence shown here is derived from an EMBL/GenBank/DDBJ whole genome shotgun (WGS) entry which is preliminary data.</text>
</comment>
<dbReference type="FunFam" id="2.40.50.100:FF:000010">
    <property type="entry name" value="Acetyltransferase component of pyruvate dehydrogenase complex"/>
    <property type="match status" value="1"/>
</dbReference>
<dbReference type="PANTHER" id="PTHR23151:SF90">
    <property type="entry name" value="DIHYDROLIPOYLLYSINE-RESIDUE ACETYLTRANSFERASE COMPONENT OF PYRUVATE DEHYDROGENASE COMPLEX, MITOCHONDRIAL-RELATED"/>
    <property type="match status" value="1"/>
</dbReference>
<feature type="domain" description="Lipoyl-binding" evidence="10">
    <location>
        <begin position="2"/>
        <end position="78"/>
    </location>
</feature>
<dbReference type="InterPro" id="IPR045257">
    <property type="entry name" value="E2/Pdx1"/>
</dbReference>
<dbReference type="InterPro" id="IPR004167">
    <property type="entry name" value="PSBD"/>
</dbReference>
<dbReference type="GO" id="GO:0006086">
    <property type="term" value="P:pyruvate decarboxylation to acetyl-CoA"/>
    <property type="evidence" value="ECO:0007669"/>
    <property type="project" value="InterPro"/>
</dbReference>
<reference evidence="12" key="1">
    <citation type="journal article" date="2014" name="Int. J. Syst. Evol. Microbiol.">
        <title>Complete genome sequence of Corynebacterium casei LMG S-19264T (=DSM 44701T), isolated from a smear-ripened cheese.</title>
        <authorList>
            <consortium name="US DOE Joint Genome Institute (JGI-PGF)"/>
            <person name="Walter F."/>
            <person name="Albersmeier A."/>
            <person name="Kalinowski J."/>
            <person name="Ruckert C."/>
        </authorList>
    </citation>
    <scope>NUCLEOTIDE SEQUENCE</scope>
    <source>
        <strain evidence="12">CGMCC 1.15254</strain>
    </source>
</reference>
<evidence type="ECO:0000313" key="12">
    <source>
        <dbReference type="EMBL" id="GGF52533.1"/>
    </source>
</evidence>
<dbReference type="SUPFAM" id="SSF52777">
    <property type="entry name" value="CoA-dependent acyltransferases"/>
    <property type="match status" value="1"/>
</dbReference>
<comment type="function">
    <text evidence="6">The pyruvate dehydrogenase complex catalyzes the overall conversion of pyruvate to acetyl-CoA and CO(2). It contains multiple copies of three enzymatic components: pyruvate dehydrogenase (E1), dihydrolipoamide acetyltransferase (E2) and lipoamide dehydrogenase (E3).</text>
</comment>
<dbReference type="CDD" id="cd06849">
    <property type="entry name" value="lipoyl_domain"/>
    <property type="match status" value="1"/>
</dbReference>
<dbReference type="NCBIfam" id="TIGR01349">
    <property type="entry name" value="PDHac_trf_mito"/>
    <property type="match status" value="1"/>
</dbReference>
<dbReference type="PANTHER" id="PTHR23151">
    <property type="entry name" value="DIHYDROLIPOAMIDE ACETYL/SUCCINYL-TRANSFERASE-RELATED"/>
    <property type="match status" value="1"/>
</dbReference>
<dbReference type="Pfam" id="PF00198">
    <property type="entry name" value="2-oxoacid_dh"/>
    <property type="match status" value="1"/>
</dbReference>
<dbReference type="InterPro" id="IPR036625">
    <property type="entry name" value="E3-bd_dom_sf"/>
</dbReference>
<dbReference type="Gene3D" id="2.40.50.100">
    <property type="match status" value="1"/>
</dbReference>
<dbReference type="Gene3D" id="4.10.320.10">
    <property type="entry name" value="E3-binding domain"/>
    <property type="match status" value="1"/>
</dbReference>
<dbReference type="PROSITE" id="PS50968">
    <property type="entry name" value="BIOTINYL_LIPOYL"/>
    <property type="match status" value="1"/>
</dbReference>
<dbReference type="PROSITE" id="PS00189">
    <property type="entry name" value="LIPOYL"/>
    <property type="match status" value="1"/>
</dbReference>
<keyword evidence="12" id="KW-0670">Pyruvate</keyword>
<dbReference type="InterPro" id="IPR003016">
    <property type="entry name" value="2-oxoA_DH_lipoyl-BS"/>
</dbReference>
<proteinExistence type="inferred from homology"/>
<evidence type="ECO:0000256" key="7">
    <source>
        <dbReference type="ARBA" id="ARBA00048370"/>
    </source>
</evidence>
<evidence type="ECO:0000259" key="11">
    <source>
        <dbReference type="PROSITE" id="PS51826"/>
    </source>
</evidence>
<feature type="domain" description="Peripheral subunit-binding (PSBD)" evidence="11">
    <location>
        <begin position="130"/>
        <end position="167"/>
    </location>
</feature>
<keyword evidence="4 8" id="KW-0450">Lipoyl</keyword>
<feature type="region of interest" description="Disordered" evidence="9">
    <location>
        <begin position="85"/>
        <end position="129"/>
    </location>
</feature>
<dbReference type="PROSITE" id="PS51826">
    <property type="entry name" value="PSBD"/>
    <property type="match status" value="1"/>
</dbReference>
<dbReference type="InterPro" id="IPR011053">
    <property type="entry name" value="Single_hybrid_motif"/>
</dbReference>
<dbReference type="InterPro" id="IPR006257">
    <property type="entry name" value="LAT1"/>
</dbReference>
<comment type="catalytic activity">
    <reaction evidence="7 8">
        <text>N(6)-[(R)-dihydrolipoyl]-L-lysyl-[protein] + acetyl-CoA = N(6)-[(R)-S(8)-acetyldihydrolipoyl]-L-lysyl-[protein] + CoA</text>
        <dbReference type="Rhea" id="RHEA:17017"/>
        <dbReference type="Rhea" id="RHEA-COMP:10475"/>
        <dbReference type="Rhea" id="RHEA-COMP:10478"/>
        <dbReference type="ChEBI" id="CHEBI:57287"/>
        <dbReference type="ChEBI" id="CHEBI:57288"/>
        <dbReference type="ChEBI" id="CHEBI:83100"/>
        <dbReference type="ChEBI" id="CHEBI:83111"/>
        <dbReference type="EC" id="2.3.1.12"/>
    </reaction>
</comment>
<gene>
    <name evidence="12" type="ORF">GCM10011332_02270</name>
</gene>
<evidence type="ECO:0000256" key="3">
    <source>
        <dbReference type="ARBA" id="ARBA00022679"/>
    </source>
</evidence>
<evidence type="ECO:0000256" key="8">
    <source>
        <dbReference type="RuleBase" id="RU361137"/>
    </source>
</evidence>
<dbReference type="SUPFAM" id="SSF47005">
    <property type="entry name" value="Peripheral subunit-binding domain of 2-oxo acid dehydrogenase complex"/>
    <property type="match status" value="1"/>
</dbReference>
<keyword evidence="5 8" id="KW-0012">Acyltransferase</keyword>
<feature type="compositionally biased region" description="Low complexity" evidence="9">
    <location>
        <begin position="90"/>
        <end position="112"/>
    </location>
</feature>
<dbReference type="RefSeq" id="WP_188660247.1">
    <property type="nucleotide sequence ID" value="NZ_BMHV01000001.1"/>
</dbReference>
<evidence type="ECO:0000256" key="6">
    <source>
        <dbReference type="ARBA" id="ARBA00025211"/>
    </source>
</evidence>
<dbReference type="EC" id="2.3.1.12" evidence="8"/>
<dbReference type="Pfam" id="PF00364">
    <property type="entry name" value="Biotin_lipoyl"/>
    <property type="match status" value="1"/>
</dbReference>
<comment type="subunit">
    <text evidence="2">Forms a 24-polypeptide structural core with octahedral symmetry.</text>
</comment>
<evidence type="ECO:0000256" key="9">
    <source>
        <dbReference type="SAM" id="MobiDB-lite"/>
    </source>
</evidence>
<dbReference type="GO" id="GO:0004742">
    <property type="term" value="F:dihydrolipoyllysine-residue acetyltransferase activity"/>
    <property type="evidence" value="ECO:0007669"/>
    <property type="project" value="UniProtKB-UniRule"/>
</dbReference>
<evidence type="ECO:0000313" key="13">
    <source>
        <dbReference type="Proteomes" id="UP000632498"/>
    </source>
</evidence>
<evidence type="ECO:0000259" key="10">
    <source>
        <dbReference type="PROSITE" id="PS50968"/>
    </source>
</evidence>
<comment type="cofactor">
    <cofactor evidence="8">
        <name>(R)-lipoate</name>
        <dbReference type="ChEBI" id="CHEBI:83088"/>
    </cofactor>
    <text evidence="8">Binds 1 lipoyl cofactor covalently.</text>
</comment>
<evidence type="ECO:0000256" key="1">
    <source>
        <dbReference type="ARBA" id="ARBA00007317"/>
    </source>
</evidence>
<organism evidence="12 13">
    <name type="scientific">Terasakiella brassicae</name>
    <dbReference type="NCBI Taxonomy" id="1634917"/>
    <lineage>
        <taxon>Bacteria</taxon>
        <taxon>Pseudomonadati</taxon>
        <taxon>Pseudomonadota</taxon>
        <taxon>Alphaproteobacteria</taxon>
        <taxon>Rhodospirillales</taxon>
        <taxon>Terasakiellaceae</taxon>
        <taxon>Terasakiella</taxon>
    </lineage>
</organism>
<dbReference type="SUPFAM" id="SSF51230">
    <property type="entry name" value="Single hybrid motif"/>
    <property type="match status" value="1"/>
</dbReference>
<keyword evidence="3 8" id="KW-0808">Transferase</keyword>
<sequence length="433" mass="45099">MPIQILMPALSPTMEEGNLAKWCVKEGDTVESGDVIAEIETDKATMEVEAVDEGVIGKILVAEGTQGVKVNELIALLLEDGEDESALEGADTAAPAPSAPAQATDAPAKPDAAPAPTPAAPSTEKGDRIFSSPLARRIAAQEGLDLKALSGTGPRGRIVKRDIDAALAAGTGKATPAAPEAKAAPTAVASENKTISVDDPIFKLLPDYDAIPNSNMRKTIAKRLTESARDIPHFNLQVDVEIDKLMALRKELNSRDGADYKISVNDFLVKATSLALTRVPDCNVAFTDGAILKFKRVDMAIAVAVEGGLITPIIKDAASKGLATLANEAKDLAARARDGKLAPEEYQGGTFTISNLGMFGIKSFNSIINPPQGGILSVGAGEQRPVVKGGALAVATVVTLTLAVDHRCIDGSTGAAFIKELKALIEDPIALML</sequence>
<dbReference type="InterPro" id="IPR023213">
    <property type="entry name" value="CAT-like_dom_sf"/>
</dbReference>
<dbReference type="GO" id="GO:0045254">
    <property type="term" value="C:pyruvate dehydrogenase complex"/>
    <property type="evidence" value="ECO:0007669"/>
    <property type="project" value="UniProtKB-UniRule"/>
</dbReference>
<name>A0A917F6I4_9PROT</name>
<dbReference type="EMBL" id="BMHV01000001">
    <property type="protein sequence ID" value="GGF52533.1"/>
    <property type="molecule type" value="Genomic_DNA"/>
</dbReference>
<dbReference type="Pfam" id="PF02817">
    <property type="entry name" value="E3_binding"/>
    <property type="match status" value="1"/>
</dbReference>
<dbReference type="InterPro" id="IPR001078">
    <property type="entry name" value="2-oxoacid_DH_actylTfrase"/>
</dbReference>